<gene>
    <name evidence="2" type="ORF">Esi_0270_0049</name>
</gene>
<evidence type="ECO:0000313" key="2">
    <source>
        <dbReference type="EMBL" id="CBJ31654.1"/>
    </source>
</evidence>
<reference evidence="2 3" key="1">
    <citation type="journal article" date="2010" name="Nature">
        <title>The Ectocarpus genome and the independent evolution of multicellularity in brown algae.</title>
        <authorList>
            <person name="Cock J.M."/>
            <person name="Sterck L."/>
            <person name="Rouze P."/>
            <person name="Scornet D."/>
            <person name="Allen A.E."/>
            <person name="Amoutzias G."/>
            <person name="Anthouard V."/>
            <person name="Artiguenave F."/>
            <person name="Aury J.M."/>
            <person name="Badger J.H."/>
            <person name="Beszteri B."/>
            <person name="Billiau K."/>
            <person name="Bonnet E."/>
            <person name="Bothwell J.H."/>
            <person name="Bowler C."/>
            <person name="Boyen C."/>
            <person name="Brownlee C."/>
            <person name="Carrano C.J."/>
            <person name="Charrier B."/>
            <person name="Cho G.Y."/>
            <person name="Coelho S.M."/>
            <person name="Collen J."/>
            <person name="Corre E."/>
            <person name="Da Silva C."/>
            <person name="Delage L."/>
            <person name="Delaroque N."/>
            <person name="Dittami S.M."/>
            <person name="Doulbeau S."/>
            <person name="Elias M."/>
            <person name="Farnham G."/>
            <person name="Gachon C.M."/>
            <person name="Gschloessl B."/>
            <person name="Heesch S."/>
            <person name="Jabbari K."/>
            <person name="Jubin C."/>
            <person name="Kawai H."/>
            <person name="Kimura K."/>
            <person name="Kloareg B."/>
            <person name="Kupper F.C."/>
            <person name="Lang D."/>
            <person name="Le Bail A."/>
            <person name="Leblanc C."/>
            <person name="Lerouge P."/>
            <person name="Lohr M."/>
            <person name="Lopez P.J."/>
            <person name="Martens C."/>
            <person name="Maumus F."/>
            <person name="Michel G."/>
            <person name="Miranda-Saavedra D."/>
            <person name="Morales J."/>
            <person name="Moreau H."/>
            <person name="Motomura T."/>
            <person name="Nagasato C."/>
            <person name="Napoli C.A."/>
            <person name="Nelson D.R."/>
            <person name="Nyvall-Collen P."/>
            <person name="Peters A.F."/>
            <person name="Pommier C."/>
            <person name="Potin P."/>
            <person name="Poulain J."/>
            <person name="Quesneville H."/>
            <person name="Read B."/>
            <person name="Rensing S.A."/>
            <person name="Ritter A."/>
            <person name="Rousvoal S."/>
            <person name="Samanta M."/>
            <person name="Samson G."/>
            <person name="Schroeder D.C."/>
            <person name="Segurens B."/>
            <person name="Strittmatter M."/>
            <person name="Tonon T."/>
            <person name="Tregear J.W."/>
            <person name="Valentin K."/>
            <person name="von Dassow P."/>
            <person name="Yamagishi T."/>
            <person name="Van de Peer Y."/>
            <person name="Wincker P."/>
        </authorList>
    </citation>
    <scope>NUCLEOTIDE SEQUENCE [LARGE SCALE GENOMIC DNA]</scope>
    <source>
        <strain evidence="3">Ec32 / CCAP1310/4</strain>
    </source>
</reference>
<evidence type="ECO:0000256" key="1">
    <source>
        <dbReference type="SAM" id="MobiDB-lite"/>
    </source>
</evidence>
<sequence length="217" mass="24071">MLFFKKEGRLRRQEHRRDEKCFRKKLAEAMKRCPSGDVDTIRELVEEADTKGFRSIAIDEERFRKKLAEAMKRSPSGDVDTVRELVEEATTKGFRSFAIDRATTVVAKQDQQEKIFAFFTSLPGAVVDYVSTTSLDAAEGIVFSRRPVSDLEASSFFTIANRCDLVESTPAEVAIPMDEALQIADSCGACQPRRSSSLNAGVAPSTASFATTSPRRS</sequence>
<organism evidence="2 3">
    <name type="scientific">Ectocarpus siliculosus</name>
    <name type="common">Brown alga</name>
    <name type="synonym">Conferva siliculosa</name>
    <dbReference type="NCBI Taxonomy" id="2880"/>
    <lineage>
        <taxon>Eukaryota</taxon>
        <taxon>Sar</taxon>
        <taxon>Stramenopiles</taxon>
        <taxon>Ochrophyta</taxon>
        <taxon>PX clade</taxon>
        <taxon>Phaeophyceae</taxon>
        <taxon>Ectocarpales</taxon>
        <taxon>Ectocarpaceae</taxon>
        <taxon>Ectocarpus</taxon>
    </lineage>
</organism>
<dbReference type="AlphaFoldDB" id="D7FUJ8"/>
<dbReference type="Proteomes" id="UP000002630">
    <property type="component" value="Unassembled WGS sequence"/>
</dbReference>
<keyword evidence="3" id="KW-1185">Reference proteome</keyword>
<evidence type="ECO:0000313" key="3">
    <source>
        <dbReference type="Proteomes" id="UP000002630"/>
    </source>
</evidence>
<protein>
    <submittedName>
        <fullName evidence="2">Uncharacterized protein</fullName>
    </submittedName>
</protein>
<dbReference type="EMBL" id="FN649760">
    <property type="protein sequence ID" value="CBJ31654.1"/>
    <property type="molecule type" value="Genomic_DNA"/>
</dbReference>
<feature type="region of interest" description="Disordered" evidence="1">
    <location>
        <begin position="193"/>
        <end position="217"/>
    </location>
</feature>
<name>D7FUJ8_ECTSI</name>
<accession>D7FUJ8</accession>
<dbReference type="InParanoid" id="D7FUJ8"/>
<proteinExistence type="predicted"/>